<gene>
    <name evidence="1" type="ORF">O0V09_10815</name>
</gene>
<proteinExistence type="predicted"/>
<dbReference type="PANTHER" id="PTHR36508">
    <property type="entry name" value="PROTEIN SLYX"/>
    <property type="match status" value="1"/>
</dbReference>
<organism evidence="1 2">
    <name type="scientific">Dasania phycosphaerae</name>
    <dbReference type="NCBI Taxonomy" id="2950436"/>
    <lineage>
        <taxon>Bacteria</taxon>
        <taxon>Pseudomonadati</taxon>
        <taxon>Pseudomonadota</taxon>
        <taxon>Gammaproteobacteria</taxon>
        <taxon>Cellvibrionales</taxon>
        <taxon>Spongiibacteraceae</taxon>
        <taxon>Dasania</taxon>
    </lineage>
</organism>
<keyword evidence="2" id="KW-1185">Reference proteome</keyword>
<dbReference type="AlphaFoldDB" id="A0A9J6RN13"/>
<sequence length="73" mass="8498">MAEPDSDMREQLVDLQSQLAFQEDTIYTLNQIVTEQQQQLERLNEMINQLKLQIEAAPDGQNNQALSERPPHY</sequence>
<dbReference type="PANTHER" id="PTHR36508:SF1">
    <property type="entry name" value="PROTEIN SLYX"/>
    <property type="match status" value="1"/>
</dbReference>
<name>A0A9J6RN13_9GAMM</name>
<dbReference type="InterPro" id="IPR007236">
    <property type="entry name" value="SlyX"/>
</dbReference>
<comment type="caution">
    <text evidence="1">The sequence shown here is derived from an EMBL/GenBank/DDBJ whole genome shotgun (WGS) entry which is preliminary data.</text>
</comment>
<accession>A0A9J6RN13</accession>
<evidence type="ECO:0000313" key="1">
    <source>
        <dbReference type="EMBL" id="MCZ0865697.1"/>
    </source>
</evidence>
<evidence type="ECO:0000313" key="2">
    <source>
        <dbReference type="Proteomes" id="UP001069090"/>
    </source>
</evidence>
<protein>
    <submittedName>
        <fullName evidence="1">SlyX family protein</fullName>
    </submittedName>
</protein>
<dbReference type="Proteomes" id="UP001069090">
    <property type="component" value="Unassembled WGS sequence"/>
</dbReference>
<dbReference type="RefSeq" id="WP_258331840.1">
    <property type="nucleotide sequence ID" value="NZ_JAPTGG010000008.1"/>
</dbReference>
<dbReference type="Pfam" id="PF04102">
    <property type="entry name" value="SlyX"/>
    <property type="match status" value="1"/>
</dbReference>
<dbReference type="Gene3D" id="1.20.5.300">
    <property type="match status" value="1"/>
</dbReference>
<reference evidence="1 2" key="1">
    <citation type="submission" date="2022-12" db="EMBL/GenBank/DDBJ databases">
        <title>Dasania phycosphaerae sp. nov., isolated from particulate material of the south coast of Korea.</title>
        <authorList>
            <person name="Jiang Y."/>
        </authorList>
    </citation>
    <scope>NUCLEOTIDE SEQUENCE [LARGE SCALE GENOMIC DNA]</scope>
    <source>
        <strain evidence="1 2">GY-19</strain>
    </source>
</reference>
<dbReference type="EMBL" id="JAPTGG010000008">
    <property type="protein sequence ID" value="MCZ0865697.1"/>
    <property type="molecule type" value="Genomic_DNA"/>
</dbReference>